<reference evidence="1 2" key="1">
    <citation type="journal article" date="2013" name="PLoS ONE">
        <title>Genomic Evaluation of Thermoanaerobacter spp. for the Construction of Designer Co-Cultures to Improve Lignocellulosic Biofuel Production.</title>
        <authorList>
            <person name="Verbeke T.J."/>
            <person name="Zhang X."/>
            <person name="Henrissat B."/>
            <person name="Spicer V."/>
            <person name="Rydzak T."/>
            <person name="Krokhin O.V."/>
            <person name="Fristensky B."/>
            <person name="Levin D.B."/>
            <person name="Sparling R."/>
        </authorList>
    </citation>
    <scope>NUCLEOTIDE SEQUENCE [LARGE SCALE GENOMIC DNA]</scope>
    <source>
        <strain evidence="1 2">WC1</strain>
    </source>
</reference>
<accession>M8DI56</accession>
<sequence length="56" mass="6556">MILKEEIAGTNAVSLAISKVYDDGKNKYIFSKGKVVTTYNGHFYYDYYLRKYTFIN</sequence>
<dbReference type="PATRIC" id="fig|1198630.3.peg.632"/>
<proteinExistence type="predicted"/>
<dbReference type="EMBL" id="AMYG01000023">
    <property type="protein sequence ID" value="EMT39757.1"/>
    <property type="molecule type" value="Genomic_DNA"/>
</dbReference>
<protein>
    <submittedName>
        <fullName evidence="1">Uncharacterized protein</fullName>
    </submittedName>
</protein>
<name>M8DI56_THETY</name>
<dbReference type="HOGENOM" id="CLU_3012859_0_0_9"/>
<dbReference type="AlphaFoldDB" id="M8DI56"/>
<gene>
    <name evidence="1" type="ORF">TthWC1_0614</name>
</gene>
<comment type="caution">
    <text evidence="1">The sequence shown here is derived from an EMBL/GenBank/DDBJ whole genome shotgun (WGS) entry which is preliminary data.</text>
</comment>
<evidence type="ECO:0000313" key="1">
    <source>
        <dbReference type="EMBL" id="EMT39757.1"/>
    </source>
</evidence>
<evidence type="ECO:0000313" key="2">
    <source>
        <dbReference type="Proteomes" id="UP000013242"/>
    </source>
</evidence>
<organism evidence="1 2">
    <name type="scientific">Thermoanaerobacter thermohydrosulfuricus WC1</name>
    <dbReference type="NCBI Taxonomy" id="1198630"/>
    <lineage>
        <taxon>Bacteria</taxon>
        <taxon>Bacillati</taxon>
        <taxon>Bacillota</taxon>
        <taxon>Clostridia</taxon>
        <taxon>Thermoanaerobacterales</taxon>
        <taxon>Thermoanaerobacteraceae</taxon>
        <taxon>Thermoanaerobacter</taxon>
    </lineage>
</organism>
<dbReference type="Proteomes" id="UP000013242">
    <property type="component" value="Unassembled WGS sequence"/>
</dbReference>
<keyword evidence="2" id="KW-1185">Reference proteome</keyword>